<dbReference type="EMBL" id="BSFN01000007">
    <property type="protein sequence ID" value="GLK89622.1"/>
    <property type="molecule type" value="Genomic_DNA"/>
</dbReference>
<name>A0A9W6NG95_9PSED</name>
<protein>
    <submittedName>
        <fullName evidence="1">Uncharacterized protein</fullName>
    </submittedName>
</protein>
<comment type="caution">
    <text evidence="1">The sequence shown here is derived from an EMBL/GenBank/DDBJ whole genome shotgun (WGS) entry which is preliminary data.</text>
</comment>
<organism evidence="1 2">
    <name type="scientific">Pseudomonas turukhanskensis</name>
    <dbReference type="NCBI Taxonomy" id="1806536"/>
    <lineage>
        <taxon>Bacteria</taxon>
        <taxon>Pseudomonadati</taxon>
        <taxon>Pseudomonadota</taxon>
        <taxon>Gammaproteobacteria</taxon>
        <taxon>Pseudomonadales</taxon>
        <taxon>Pseudomonadaceae</taxon>
        <taxon>Pseudomonas</taxon>
    </lineage>
</organism>
<keyword evidence="2" id="KW-1185">Reference proteome</keyword>
<accession>A0A9W6NG95</accession>
<sequence length="304" mass="32622">MQDTAKVMEMAGYWAAHSIWSVCDGETLIPLVGYLDADDNCCMERLAMGPVAALVQGERKLGSLEANQQGAVLIKEGGIGAGGGGEKNPCLVLDVRFAASPHCKLQYVLPYRSGHHELGFAVHNPVLAECQGFDAEQVEILGQFFFKGLAAHTQGSAIWHSHYQPQVDLQGDPAGPFTLEELQLLRRAPLLLYVLLRAQGGEIPTLFRLTELLATVGRYLNPLLTRLVNQPAADCAAQARAMFVRQVDALGELRVIRQVAEASLPAAESRGFAQALLALAGDLAEGAEQAVLIQLETALGLSDT</sequence>
<dbReference type="AlphaFoldDB" id="A0A9W6NG95"/>
<reference evidence="1" key="1">
    <citation type="journal article" date="2014" name="Int. J. Syst. Evol. Microbiol.">
        <title>Complete genome sequence of Corynebacterium casei LMG S-19264T (=DSM 44701T), isolated from a smear-ripened cheese.</title>
        <authorList>
            <consortium name="US DOE Joint Genome Institute (JGI-PGF)"/>
            <person name="Walter F."/>
            <person name="Albersmeier A."/>
            <person name="Kalinowski J."/>
            <person name="Ruckert C."/>
        </authorList>
    </citation>
    <scope>NUCLEOTIDE SEQUENCE</scope>
    <source>
        <strain evidence="1">VKM B-2935</strain>
    </source>
</reference>
<evidence type="ECO:0000313" key="2">
    <source>
        <dbReference type="Proteomes" id="UP001143328"/>
    </source>
</evidence>
<reference evidence="1" key="2">
    <citation type="submission" date="2023-01" db="EMBL/GenBank/DDBJ databases">
        <authorList>
            <person name="Sun Q."/>
            <person name="Evtushenko L."/>
        </authorList>
    </citation>
    <scope>NUCLEOTIDE SEQUENCE</scope>
    <source>
        <strain evidence="1">VKM B-2935</strain>
    </source>
</reference>
<dbReference type="Proteomes" id="UP001143328">
    <property type="component" value="Unassembled WGS sequence"/>
</dbReference>
<gene>
    <name evidence="1" type="ORF">GCM10017655_26840</name>
</gene>
<evidence type="ECO:0000313" key="1">
    <source>
        <dbReference type="EMBL" id="GLK89622.1"/>
    </source>
</evidence>
<proteinExistence type="predicted"/>
<dbReference type="RefSeq" id="WP_271195818.1">
    <property type="nucleotide sequence ID" value="NZ_BSFN01000007.1"/>
</dbReference>